<gene>
    <name evidence="2" type="ORF">SASPL_126285</name>
</gene>
<dbReference type="Pfam" id="PF08284">
    <property type="entry name" value="RVP_2"/>
    <property type="match status" value="1"/>
</dbReference>
<dbReference type="AlphaFoldDB" id="A0A8X8XGQ4"/>
<dbReference type="SUPFAM" id="SSF50630">
    <property type="entry name" value="Acid proteases"/>
    <property type="match status" value="1"/>
</dbReference>
<feature type="region of interest" description="Disordered" evidence="1">
    <location>
        <begin position="1"/>
        <end position="22"/>
    </location>
</feature>
<reference evidence="2" key="2">
    <citation type="submission" date="2020-08" db="EMBL/GenBank/DDBJ databases">
        <title>Plant Genome Project.</title>
        <authorList>
            <person name="Zhang R.-G."/>
        </authorList>
    </citation>
    <scope>NUCLEOTIDE SEQUENCE</scope>
    <source>
        <strain evidence="2">Huo1</strain>
        <tissue evidence="2">Leaf</tissue>
    </source>
</reference>
<feature type="region of interest" description="Disordered" evidence="1">
    <location>
        <begin position="77"/>
        <end position="102"/>
    </location>
</feature>
<accession>A0A8X8XGQ4</accession>
<dbReference type="InterPro" id="IPR021109">
    <property type="entry name" value="Peptidase_aspartic_dom_sf"/>
</dbReference>
<dbReference type="EMBL" id="PNBA02000009">
    <property type="protein sequence ID" value="KAG6413571.1"/>
    <property type="molecule type" value="Genomic_DNA"/>
</dbReference>
<dbReference type="Gene3D" id="2.40.70.10">
    <property type="entry name" value="Acid Proteases"/>
    <property type="match status" value="1"/>
</dbReference>
<organism evidence="2">
    <name type="scientific">Salvia splendens</name>
    <name type="common">Scarlet sage</name>
    <dbReference type="NCBI Taxonomy" id="180675"/>
    <lineage>
        <taxon>Eukaryota</taxon>
        <taxon>Viridiplantae</taxon>
        <taxon>Streptophyta</taxon>
        <taxon>Embryophyta</taxon>
        <taxon>Tracheophyta</taxon>
        <taxon>Spermatophyta</taxon>
        <taxon>Magnoliopsida</taxon>
        <taxon>eudicotyledons</taxon>
        <taxon>Gunneridae</taxon>
        <taxon>Pentapetalae</taxon>
        <taxon>asterids</taxon>
        <taxon>lamiids</taxon>
        <taxon>Lamiales</taxon>
        <taxon>Lamiaceae</taxon>
        <taxon>Nepetoideae</taxon>
        <taxon>Mentheae</taxon>
        <taxon>Salviinae</taxon>
        <taxon>Salvia</taxon>
        <taxon>Salvia subgen. Calosphace</taxon>
        <taxon>core Calosphace</taxon>
    </lineage>
</organism>
<dbReference type="CDD" id="cd00303">
    <property type="entry name" value="retropepsin_like"/>
    <property type="match status" value="1"/>
</dbReference>
<reference evidence="2" key="1">
    <citation type="submission" date="2018-01" db="EMBL/GenBank/DDBJ databases">
        <authorList>
            <person name="Mao J.F."/>
        </authorList>
    </citation>
    <scope>NUCLEOTIDE SEQUENCE</scope>
    <source>
        <strain evidence="2">Huo1</strain>
        <tissue evidence="2">Leaf</tissue>
    </source>
</reference>
<proteinExistence type="predicted"/>
<evidence type="ECO:0000313" key="3">
    <source>
        <dbReference type="Proteomes" id="UP000298416"/>
    </source>
</evidence>
<dbReference type="Proteomes" id="UP000298416">
    <property type="component" value="Unassembled WGS sequence"/>
</dbReference>
<protein>
    <submittedName>
        <fullName evidence="2">Uncharacterized protein</fullName>
    </submittedName>
</protein>
<keyword evidence="3" id="KW-1185">Reference proteome</keyword>
<evidence type="ECO:0000256" key="1">
    <source>
        <dbReference type="SAM" id="MobiDB-lite"/>
    </source>
</evidence>
<sequence>MSSTSKPPSEDDNPPPPLTNEELTEEIYASRALLTGQDKKLAHLQFDLESFTRRHDVRTKKIEDSLAFLIAASQSTHTGLPPETGQLLRRRSPAPHGQTGTPDPIDGYVVTVLIDGGSTHNFIKPAVAEKLSLPVHEISPFRVFVGNGESLRCSYACLKTPISLQGNTFDIDLFILQVKGPDVILGVQWLQELGDVTKNYRNLTMKFDWEEKPIFLQGDGANPKQISYNNLFSLIGHEPECELFELVSSGLDNSSSITATMTPPPDARVQAVLDNFGTIRHFSNCQSASAEANRLILRSKQLGSVLHWSTAFCNASG</sequence>
<comment type="caution">
    <text evidence="2">The sequence shown here is derived from an EMBL/GenBank/DDBJ whole genome shotgun (WGS) entry which is preliminary data.</text>
</comment>
<name>A0A8X8XGQ4_SALSN</name>
<evidence type="ECO:0000313" key="2">
    <source>
        <dbReference type="EMBL" id="KAG6413571.1"/>
    </source>
</evidence>